<evidence type="ECO:0000256" key="2">
    <source>
        <dbReference type="SAM" id="MobiDB-lite"/>
    </source>
</evidence>
<dbReference type="Pfam" id="PF08610">
    <property type="entry name" value="Pex16"/>
    <property type="match status" value="1"/>
</dbReference>
<evidence type="ECO:0000313" key="3">
    <source>
        <dbReference type="EMBL" id="RLN77571.1"/>
    </source>
</evidence>
<dbReference type="Gene3D" id="3.80.10.10">
    <property type="entry name" value="Ribonuclease Inhibitor"/>
    <property type="match status" value="1"/>
</dbReference>
<feature type="compositionally biased region" description="Acidic residues" evidence="2">
    <location>
        <begin position="1052"/>
        <end position="1062"/>
    </location>
</feature>
<keyword evidence="4" id="KW-1185">Reference proteome</keyword>
<evidence type="ECO:0008006" key="5">
    <source>
        <dbReference type="Google" id="ProtNLM"/>
    </source>
</evidence>
<dbReference type="InterPro" id="IPR001611">
    <property type="entry name" value="Leu-rich_rpt"/>
</dbReference>
<dbReference type="AlphaFoldDB" id="A0A421GK20"/>
<feature type="region of interest" description="Disordered" evidence="2">
    <location>
        <begin position="631"/>
        <end position="655"/>
    </location>
</feature>
<dbReference type="SUPFAM" id="SSF52047">
    <property type="entry name" value="RNI-like"/>
    <property type="match status" value="1"/>
</dbReference>
<gene>
    <name evidence="3" type="ORF">BBO99_00006629</name>
</gene>
<dbReference type="GO" id="GO:0007031">
    <property type="term" value="P:peroxisome organization"/>
    <property type="evidence" value="ECO:0007669"/>
    <property type="project" value="TreeGrafter"/>
</dbReference>
<feature type="compositionally biased region" description="Basic and acidic residues" evidence="2">
    <location>
        <begin position="467"/>
        <end position="485"/>
    </location>
</feature>
<protein>
    <recommendedName>
        <fullName evidence="5">Peroxisomal membrane protein PEX16</fullName>
    </recommendedName>
</protein>
<feature type="compositionally biased region" description="Basic and acidic residues" evidence="2">
    <location>
        <begin position="1111"/>
        <end position="1134"/>
    </location>
</feature>
<dbReference type="GO" id="GO:0005778">
    <property type="term" value="C:peroxisomal membrane"/>
    <property type="evidence" value="ECO:0007669"/>
    <property type="project" value="TreeGrafter"/>
</dbReference>
<feature type="compositionally biased region" description="Basic and acidic residues" evidence="2">
    <location>
        <begin position="893"/>
        <end position="905"/>
    </location>
</feature>
<proteinExistence type="inferred from homology"/>
<feature type="region of interest" description="Disordered" evidence="2">
    <location>
        <begin position="448"/>
        <end position="490"/>
    </location>
</feature>
<dbReference type="Proteomes" id="UP000285624">
    <property type="component" value="Unassembled WGS sequence"/>
</dbReference>
<evidence type="ECO:0000256" key="1">
    <source>
        <dbReference type="ARBA" id="ARBA00009505"/>
    </source>
</evidence>
<feature type="region of interest" description="Disordered" evidence="2">
    <location>
        <begin position="837"/>
        <end position="1134"/>
    </location>
</feature>
<comment type="caution">
    <text evidence="3">The sequence shown here is derived from an EMBL/GenBank/DDBJ whole genome shotgun (WGS) entry which is preliminary data.</text>
</comment>
<name>A0A421GK20_9STRA</name>
<sequence>MVSASTVGATTDVCALSDQVKKYRARIVHDAQQSDHGAKNAVSSTAIPSLLLMCLKIISDRFRLQPKAQNVPRQFLPEVMARLPLDLDVCVTAPCVTDENYWKRCCLSKTQWKNIQITDHGLTWKQLFLEKHLQDLLEDFDPSIDDHDHLMAVVKASSEFIFTLELDQLLSHLDMNEVCAQLRNLTRLRLTYGVKQIGMKYERMLFGMKISDSTNLSHVVKMSTSLTALWLPSNLLDDDLLRMLMTGLVKNTSITSLDLSHNKLTNHGARLLSKLLGPESVITTLKLCDNQIHAEGGRYLSRGLKYNTSLVELDLRLNRLTDDGGRMLLEGLVEHSSLTNLNLSSNMLGKDSAEALAEILSDALTPLQSIDLSSNALSESDGEMLLQGLQQNSAVIALDLRQNTQIPADAACLVQIAQKIRQNEVNMKAPSTPAEEAHDVNTRHFTISDGRREEGDDAGDGRGCGRIYDHQNHHEDHQNHHELRSSRSGTSRISYSPVVVKRVMEPEVATQFGYSLVGLLHMYHDYVLYKKSATEKEPQTPGQRLTQFVRVPLSLISHVQVLAEVVARKVGGDVGKWRLIVWVEVVKGALRLLLLAQQRRAMLLRGGKYKGMESAPRPSPFARFKKAKQPGARTGKTFGKATMSEPAPSVETSTEDDINKITFENATIEVAEDAREDLLMAGEVCHILRPVLYALMRRRRLETSWAPVVVSLLVELSGLALSAAAVKPATPKTPVSIDKTKDELSARKMALLLYLLRDPVFATVTKPATGKVANVLDHVPGVGKLFRFGTTAVMDYYHQFHFYTCHINVANFAGASLRHLEEKLLVMPRKPCFRLSTDERYEGDSDADSGDDSREIVGVGSAEDSEELDVASDNHEGKDQNSDKTAAVDSVESGEKREVGYHEANEADSDDVSNDRETADESDEDSDEDCGVGYHEANEADSDDVSNDRETADESDEDSDEDCGVGYHEANEADSDDVSNDRETADESDEDSDEDCGVGYHEANEADSDDVSNDRETADESDEDSDEDCGVGYHEANEADSDDVSNDRETADESDEDSDEDCGVGYHEANEADSDDVSNDRETADESDEDSDEDCGVGYHEANEADSDDVSNDRETADESNDYRDTIDEGRYQS</sequence>
<evidence type="ECO:0000313" key="4">
    <source>
        <dbReference type="Proteomes" id="UP000285624"/>
    </source>
</evidence>
<dbReference type="InterPro" id="IPR013919">
    <property type="entry name" value="Pex16"/>
</dbReference>
<feature type="compositionally biased region" description="Acidic residues" evidence="2">
    <location>
        <begin position="986"/>
        <end position="996"/>
    </location>
</feature>
<dbReference type="PANTHER" id="PTHR13299">
    <property type="entry name" value="PEROXISOMAL MEMBRANE PROTEIN PEX16"/>
    <property type="match status" value="1"/>
</dbReference>
<dbReference type="PANTHER" id="PTHR13299:SF0">
    <property type="entry name" value="PEROXISOMAL MEMBRANE PROTEIN PEX16"/>
    <property type="match status" value="1"/>
</dbReference>
<comment type="similarity">
    <text evidence="1">Belongs to the peroxin-16 family.</text>
</comment>
<reference evidence="3 4" key="1">
    <citation type="journal article" date="2019" name="Mol. Plant Pathol.">
        <title>Genome sequencing of oomycete isolates from Chile supports the New Zealand origin of Phytophthora kernoviae and makes available the first Nothophytophthora sp. genome.</title>
        <authorList>
            <person name="Studholme D.J."/>
            <person name="Panda P."/>
            <person name="Sanfuentes Von Stowasser E."/>
            <person name="Gonzalez M."/>
            <person name="Hill R."/>
            <person name="Sambles C."/>
            <person name="Grant M."/>
            <person name="Williams N.M."/>
            <person name="McDougal R.L."/>
        </authorList>
    </citation>
    <scope>NUCLEOTIDE SEQUENCE [LARGE SCALE GENOMIC DNA]</scope>
    <source>
        <strain evidence="3">Chile4</strain>
    </source>
</reference>
<dbReference type="SMART" id="SM00368">
    <property type="entry name" value="LRR_RI"/>
    <property type="match status" value="6"/>
</dbReference>
<feature type="compositionally biased region" description="Basic and acidic residues" evidence="2">
    <location>
        <begin position="872"/>
        <end position="882"/>
    </location>
</feature>
<feature type="compositionally biased region" description="Acidic residues" evidence="2">
    <location>
        <begin position="1019"/>
        <end position="1029"/>
    </location>
</feature>
<feature type="compositionally biased region" description="Acidic residues" evidence="2">
    <location>
        <begin position="953"/>
        <end position="963"/>
    </location>
</feature>
<dbReference type="Pfam" id="PF13516">
    <property type="entry name" value="LRR_6"/>
    <property type="match status" value="3"/>
</dbReference>
<dbReference type="InterPro" id="IPR032675">
    <property type="entry name" value="LRR_dom_sf"/>
</dbReference>
<accession>A0A421GK20</accession>
<dbReference type="STRING" id="325452.A0A421GK20"/>
<dbReference type="EMBL" id="MBDN02000238">
    <property type="protein sequence ID" value="RLN77571.1"/>
    <property type="molecule type" value="Genomic_DNA"/>
</dbReference>
<organism evidence="3 4">
    <name type="scientific">Phytophthora kernoviae</name>
    <dbReference type="NCBI Taxonomy" id="325452"/>
    <lineage>
        <taxon>Eukaryota</taxon>
        <taxon>Sar</taxon>
        <taxon>Stramenopiles</taxon>
        <taxon>Oomycota</taxon>
        <taxon>Peronosporomycetes</taxon>
        <taxon>Peronosporales</taxon>
        <taxon>Peronosporaceae</taxon>
        <taxon>Phytophthora</taxon>
    </lineage>
</organism>
<feature type="compositionally biased region" description="Acidic residues" evidence="2">
    <location>
        <begin position="1085"/>
        <end position="1095"/>
    </location>
</feature>
<feature type="compositionally biased region" description="Acidic residues" evidence="2">
    <location>
        <begin position="920"/>
        <end position="930"/>
    </location>
</feature>